<accession>A0A9W8VC12</accession>
<feature type="compositionally biased region" description="Low complexity" evidence="1">
    <location>
        <begin position="99"/>
        <end position="111"/>
    </location>
</feature>
<feature type="compositionally biased region" description="Basic and acidic residues" evidence="1">
    <location>
        <begin position="145"/>
        <end position="158"/>
    </location>
</feature>
<dbReference type="Proteomes" id="UP001152049">
    <property type="component" value="Unassembled WGS sequence"/>
</dbReference>
<keyword evidence="3" id="KW-1185">Reference proteome</keyword>
<dbReference type="EMBL" id="JAOQAZ010000030">
    <property type="protein sequence ID" value="KAJ4250516.1"/>
    <property type="molecule type" value="Genomic_DNA"/>
</dbReference>
<dbReference type="InterPro" id="IPR017956">
    <property type="entry name" value="AT_hook_DNA-bd_motif"/>
</dbReference>
<comment type="caution">
    <text evidence="2">The sequence shown here is derived from an EMBL/GenBank/DDBJ whole genome shotgun (WGS) entry which is preliminary data.</text>
</comment>
<evidence type="ECO:0000256" key="1">
    <source>
        <dbReference type="SAM" id="MobiDB-lite"/>
    </source>
</evidence>
<feature type="compositionally biased region" description="Acidic residues" evidence="1">
    <location>
        <begin position="126"/>
        <end position="144"/>
    </location>
</feature>
<evidence type="ECO:0000313" key="3">
    <source>
        <dbReference type="Proteomes" id="UP001152049"/>
    </source>
</evidence>
<organism evidence="2 3">
    <name type="scientific">Fusarium torreyae</name>
    <dbReference type="NCBI Taxonomy" id="1237075"/>
    <lineage>
        <taxon>Eukaryota</taxon>
        <taxon>Fungi</taxon>
        <taxon>Dikarya</taxon>
        <taxon>Ascomycota</taxon>
        <taxon>Pezizomycotina</taxon>
        <taxon>Sordariomycetes</taxon>
        <taxon>Hypocreomycetidae</taxon>
        <taxon>Hypocreales</taxon>
        <taxon>Nectriaceae</taxon>
        <taxon>Fusarium</taxon>
    </lineage>
</organism>
<proteinExistence type="predicted"/>
<sequence>MARTKEDVVASKGDTSPHIPKSSAGVTKSTAEAPVKRGRGRPPKGGAPKVYVPSGRPRGRPKGSTKAKTETVAPVTKSKRIAAQQNDVDAPKKGRGRPSKAAAPATSASTTPKKRGRKAKTAESPAAEEAEAEDLDDPADEVDSDKDVPAADDSPAKDEAEDNDNDLSE</sequence>
<dbReference type="GO" id="GO:0003677">
    <property type="term" value="F:DNA binding"/>
    <property type="evidence" value="ECO:0007669"/>
    <property type="project" value="InterPro"/>
</dbReference>
<dbReference type="OrthoDB" id="5153243at2759"/>
<dbReference type="AlphaFoldDB" id="A0A9W8VC12"/>
<protein>
    <submittedName>
        <fullName evidence="2">Uncharacterized protein</fullName>
    </submittedName>
</protein>
<gene>
    <name evidence="2" type="ORF">NW762_011770</name>
</gene>
<dbReference type="PRINTS" id="PR00929">
    <property type="entry name" value="ATHOOK"/>
</dbReference>
<evidence type="ECO:0000313" key="2">
    <source>
        <dbReference type="EMBL" id="KAJ4250516.1"/>
    </source>
</evidence>
<feature type="compositionally biased region" description="Acidic residues" evidence="1">
    <location>
        <begin position="159"/>
        <end position="169"/>
    </location>
</feature>
<name>A0A9W8VC12_9HYPO</name>
<feature type="region of interest" description="Disordered" evidence="1">
    <location>
        <begin position="1"/>
        <end position="169"/>
    </location>
</feature>
<dbReference type="SMART" id="SM00384">
    <property type="entry name" value="AT_hook"/>
    <property type="match status" value="4"/>
</dbReference>
<reference evidence="2" key="1">
    <citation type="submission" date="2022-09" db="EMBL/GenBank/DDBJ databases">
        <title>Fusarium specimens isolated from Avocado Roots.</title>
        <authorList>
            <person name="Stajich J."/>
            <person name="Roper C."/>
            <person name="Heimlech-Rivalta G."/>
        </authorList>
    </citation>
    <scope>NUCLEOTIDE SEQUENCE</scope>
    <source>
        <strain evidence="2">CF00136</strain>
    </source>
</reference>